<dbReference type="EMBL" id="JADGMS010000001">
    <property type="protein sequence ID" value="KAF9689520.1"/>
    <property type="molecule type" value="Genomic_DNA"/>
</dbReference>
<accession>A0A835TJV3</accession>
<dbReference type="OrthoDB" id="10525837at2759"/>
<proteinExistence type="predicted"/>
<evidence type="ECO:0000256" key="1">
    <source>
        <dbReference type="SAM" id="SignalP"/>
    </source>
</evidence>
<protein>
    <recommendedName>
        <fullName evidence="4">Glycine-rich protein</fullName>
    </recommendedName>
</protein>
<dbReference type="AlphaFoldDB" id="A0A835TJV3"/>
<sequence length="60" mass="6711">MASKRFLVCSWNVFLTVMLLLVSAMASTDLPKTRYFRDGNGLEEEFPGKAIISRPLQGFG</sequence>
<feature type="signal peptide" evidence="1">
    <location>
        <begin position="1"/>
        <end position="26"/>
    </location>
</feature>
<evidence type="ECO:0008006" key="4">
    <source>
        <dbReference type="Google" id="ProtNLM"/>
    </source>
</evidence>
<keyword evidence="1" id="KW-0732">Signal</keyword>
<comment type="caution">
    <text evidence="2">The sequence shown here is derived from an EMBL/GenBank/DDBJ whole genome shotgun (WGS) entry which is preliminary data.</text>
</comment>
<dbReference type="Proteomes" id="UP000657918">
    <property type="component" value="Unassembled WGS sequence"/>
</dbReference>
<gene>
    <name evidence="2" type="ORF">SADUNF_Sadunf01G0100500</name>
</gene>
<keyword evidence="3" id="KW-1185">Reference proteome</keyword>
<feature type="chain" id="PRO_5032418977" description="Glycine-rich protein" evidence="1">
    <location>
        <begin position="27"/>
        <end position="60"/>
    </location>
</feature>
<name>A0A835TJV3_9ROSI</name>
<evidence type="ECO:0000313" key="2">
    <source>
        <dbReference type="EMBL" id="KAF9689520.1"/>
    </source>
</evidence>
<reference evidence="2 3" key="1">
    <citation type="submission" date="2020-10" db="EMBL/GenBank/DDBJ databases">
        <title>Plant Genome Project.</title>
        <authorList>
            <person name="Zhang R.-G."/>
        </authorList>
    </citation>
    <scope>NUCLEOTIDE SEQUENCE [LARGE SCALE GENOMIC DNA]</scope>
    <source>
        <strain evidence="2">FAFU-HL-1</strain>
        <tissue evidence="2">Leaf</tissue>
    </source>
</reference>
<evidence type="ECO:0000313" key="3">
    <source>
        <dbReference type="Proteomes" id="UP000657918"/>
    </source>
</evidence>
<organism evidence="2 3">
    <name type="scientific">Salix dunnii</name>
    <dbReference type="NCBI Taxonomy" id="1413687"/>
    <lineage>
        <taxon>Eukaryota</taxon>
        <taxon>Viridiplantae</taxon>
        <taxon>Streptophyta</taxon>
        <taxon>Embryophyta</taxon>
        <taxon>Tracheophyta</taxon>
        <taxon>Spermatophyta</taxon>
        <taxon>Magnoliopsida</taxon>
        <taxon>eudicotyledons</taxon>
        <taxon>Gunneridae</taxon>
        <taxon>Pentapetalae</taxon>
        <taxon>rosids</taxon>
        <taxon>fabids</taxon>
        <taxon>Malpighiales</taxon>
        <taxon>Salicaceae</taxon>
        <taxon>Saliceae</taxon>
        <taxon>Salix</taxon>
    </lineage>
</organism>